<dbReference type="Gene3D" id="3.30.530.20">
    <property type="match status" value="1"/>
</dbReference>
<proteinExistence type="inferred from homology"/>
<protein>
    <submittedName>
        <fullName evidence="3">SRPBCC domain-containing protein</fullName>
    </submittedName>
</protein>
<evidence type="ECO:0000313" key="3">
    <source>
        <dbReference type="EMBL" id="MEJ5020825.1"/>
    </source>
</evidence>
<dbReference type="InterPro" id="IPR023393">
    <property type="entry name" value="START-like_dom_sf"/>
</dbReference>
<accession>A0ABU8PEZ1</accession>
<evidence type="ECO:0000313" key="4">
    <source>
        <dbReference type="Proteomes" id="UP001375812"/>
    </source>
</evidence>
<evidence type="ECO:0000256" key="1">
    <source>
        <dbReference type="ARBA" id="ARBA00006817"/>
    </source>
</evidence>
<dbReference type="InterPro" id="IPR013538">
    <property type="entry name" value="ASHA1/2-like_C"/>
</dbReference>
<dbReference type="EMBL" id="JBBGZH010000002">
    <property type="protein sequence ID" value="MEJ5020825.1"/>
    <property type="molecule type" value="Genomic_DNA"/>
</dbReference>
<sequence length="173" mass="19095">MRPEFRVSARIARPTPEVFDAVVNPGKLSGYFTTLGGASAPLVAGTTVVWWGKVPVEVGEIVPDRRIVLYWDGANVTEGPAPYKTRIEMNFLPLEDEATLVTIAEAGWREDIQGHQASYINCEGWSQMLSCMKAFLEYGINLREGYYQSELGGEPALSPPICTPKVATEKERT</sequence>
<name>A0ABU8PEZ1_9HYPH</name>
<dbReference type="Pfam" id="PF08327">
    <property type="entry name" value="AHSA1"/>
    <property type="match status" value="1"/>
</dbReference>
<reference evidence="3 4" key="1">
    <citation type="submission" date="2023-12" db="EMBL/GenBank/DDBJ databases">
        <title>Gut-associated functions are favored during microbiome assembly across C. elegans life.</title>
        <authorList>
            <person name="Zimmermann J."/>
        </authorList>
    </citation>
    <scope>NUCLEOTIDE SEQUENCE [LARGE SCALE GENOMIC DNA]</scope>
    <source>
        <strain evidence="3 4">MYb71</strain>
    </source>
</reference>
<organism evidence="3 4">
    <name type="scientific">Ochrobactrum vermis</name>
    <dbReference type="NCBI Taxonomy" id="1827297"/>
    <lineage>
        <taxon>Bacteria</taxon>
        <taxon>Pseudomonadati</taxon>
        <taxon>Pseudomonadota</taxon>
        <taxon>Alphaproteobacteria</taxon>
        <taxon>Hyphomicrobiales</taxon>
        <taxon>Brucellaceae</taxon>
        <taxon>Brucella/Ochrobactrum group</taxon>
        <taxon>Ochrobactrum</taxon>
    </lineage>
</organism>
<dbReference type="RefSeq" id="WP_105543330.1">
    <property type="nucleotide sequence ID" value="NZ_JBBGZH010000002.1"/>
</dbReference>
<evidence type="ECO:0000259" key="2">
    <source>
        <dbReference type="Pfam" id="PF08327"/>
    </source>
</evidence>
<dbReference type="Proteomes" id="UP001375812">
    <property type="component" value="Unassembled WGS sequence"/>
</dbReference>
<comment type="similarity">
    <text evidence="1">Belongs to the AHA1 family.</text>
</comment>
<feature type="domain" description="Activator of Hsp90 ATPase homologue 1/2-like C-terminal" evidence="2">
    <location>
        <begin position="15"/>
        <end position="137"/>
    </location>
</feature>
<keyword evidence="4" id="KW-1185">Reference proteome</keyword>
<comment type="caution">
    <text evidence="3">The sequence shown here is derived from an EMBL/GenBank/DDBJ whole genome shotgun (WGS) entry which is preliminary data.</text>
</comment>
<dbReference type="SUPFAM" id="SSF55961">
    <property type="entry name" value="Bet v1-like"/>
    <property type="match status" value="1"/>
</dbReference>
<gene>
    <name evidence="3" type="ORF">WH297_13920</name>
</gene>